<dbReference type="AlphaFoldDB" id="A0A0D6LX54"/>
<dbReference type="InterPro" id="IPR015672">
    <property type="entry name" value="GPHR/GTG"/>
</dbReference>
<evidence type="ECO:0000256" key="4">
    <source>
        <dbReference type="ARBA" id="ARBA00022771"/>
    </source>
</evidence>
<evidence type="ECO:0000256" key="6">
    <source>
        <dbReference type="ARBA" id="ARBA00022989"/>
    </source>
</evidence>
<dbReference type="InterPro" id="IPR022535">
    <property type="entry name" value="Golgi_pH-regulator_cons_dom"/>
</dbReference>
<keyword evidence="5" id="KW-0862">Zinc</keyword>
<evidence type="ECO:0000256" key="11">
    <source>
        <dbReference type="PROSITE-ProRule" id="PRU00175"/>
    </source>
</evidence>
<evidence type="ECO:0000256" key="5">
    <source>
        <dbReference type="ARBA" id="ARBA00022833"/>
    </source>
</evidence>
<comment type="similarity">
    <text evidence="2">Belongs to the Golgi pH regulator (TC 1.A.38) family.</text>
</comment>
<proteinExistence type="inferred from homology"/>
<dbReference type="EMBL" id="KE124888">
    <property type="protein sequence ID" value="EPB75763.1"/>
    <property type="molecule type" value="Genomic_DNA"/>
</dbReference>
<dbReference type="FunFam" id="3.30.40.10:FF:000625">
    <property type="entry name" value="E3 ubiquitin ligase Rnf157"/>
    <property type="match status" value="1"/>
</dbReference>
<dbReference type="SUPFAM" id="SSF57850">
    <property type="entry name" value="RING/U-box"/>
    <property type="match status" value="1"/>
</dbReference>
<evidence type="ECO:0000256" key="8">
    <source>
        <dbReference type="ARBA" id="ARBA00024145"/>
    </source>
</evidence>
<evidence type="ECO:0000256" key="9">
    <source>
        <dbReference type="ARBA" id="ARBA00035085"/>
    </source>
</evidence>
<protein>
    <submittedName>
        <fullName evidence="15">Zinc finger, C3HC4 type</fullName>
    </submittedName>
</protein>
<sequence length="847" mass="95524">MLKSIQAYNRGSHMGQVASRFSGLFIRPAANLRPNDDEDPEQQLTFANAAGSYFGSHFLMCGGRFDMAKPEAFLFGENSDLDLLGSRSVPFPYASPLGSDEVHPLHLLINIRKESVKFVKIKNDNGSQSDSTLYRLEFTLDADCSCFVQIHFNARELYQDGEIQFAYRNKRVSCSDRFHFDTGSDQVFNNFIFDSSKWDLADLTYSGGLYFPVVVVIQTDDVERAQMQSTMCTVDVANDSSHALILKPLRQKIACDGVIYLLQEMFGIENKEMTADGSTDDGGLECIICMSDVRDTVILPCRHLCICNNCADTLRYKLNNCPICRSPFRALIQLRARRQTRNMGYETVTLVEGLNGPLNHQTYTNAEQNVKEPLDVPAAKKGHSRERSRTSNILNQIVTIDNVGDLEETSEGIEMKRYLPKDVMPQEETPVLSNDSSRSTSPQRYVTPEETEVEVSLDNIRTTVTKRGLQIGTGHSSSVLLEVKPRFLTPLTTFLWFVFIYFFWKLGDPFPILSAKHGIFTIEQAISRIGVIGVTVMAVLSGFGAVNAPYVYMTVFMRKVDQHAITQMERKLMQTMEMIAIKKRRVAQYERELALSAFSRGKDENTGLFHRIWGTVASAASGGTLSDQIRQLNAEIVPLNELSRYLFLEVVELRNMKERIEYSKTWMGKYFNVLGHFFSVYCIWKIFICTVNIVFDRVGKVDPVTKGIEIGVNWMGIDLDLEIVKYYRSVTGTDHAYQTVHAINGPLLVLKDVKFPAYGEVVHITLRDGTKRMGQVLETYGNKTIVQVYEGTVGMDVLGTVCEFTGDVLRAPVSEEMLGRTFNGTGKPIDKVVMMVFDDNSIMQLKF</sequence>
<dbReference type="Proteomes" id="UP000054495">
    <property type="component" value="Unassembled WGS sequence"/>
</dbReference>
<dbReference type="CDD" id="cd18118">
    <property type="entry name" value="ATP-synt_V_A-type_beta_N"/>
    <property type="match status" value="1"/>
</dbReference>
<evidence type="ECO:0000259" key="14">
    <source>
        <dbReference type="PROSITE" id="PS50089"/>
    </source>
</evidence>
<comment type="catalytic activity">
    <reaction evidence="9">
        <text>bromide(in) = bromide(out)</text>
        <dbReference type="Rhea" id="RHEA:75383"/>
        <dbReference type="ChEBI" id="CHEBI:15858"/>
    </reaction>
</comment>
<feature type="transmembrane region" description="Helical" evidence="13">
    <location>
        <begin position="487"/>
        <end position="504"/>
    </location>
</feature>
<dbReference type="Pfam" id="PF12430">
    <property type="entry name" value="ABA_GPCR"/>
    <property type="match status" value="1"/>
</dbReference>
<keyword evidence="7 13" id="KW-0472">Membrane</keyword>
<dbReference type="Gene3D" id="3.40.50.12240">
    <property type="match status" value="1"/>
</dbReference>
<dbReference type="InterPro" id="IPR025969">
    <property type="entry name" value="ABA_GPCR_dom"/>
</dbReference>
<evidence type="ECO:0000256" key="3">
    <source>
        <dbReference type="ARBA" id="ARBA00022692"/>
    </source>
</evidence>
<dbReference type="Pfam" id="PF12537">
    <property type="entry name" value="GPHR_N"/>
    <property type="match status" value="1"/>
</dbReference>
<organism evidence="15 16">
    <name type="scientific">Ancylostoma ceylanicum</name>
    <dbReference type="NCBI Taxonomy" id="53326"/>
    <lineage>
        <taxon>Eukaryota</taxon>
        <taxon>Metazoa</taxon>
        <taxon>Ecdysozoa</taxon>
        <taxon>Nematoda</taxon>
        <taxon>Chromadorea</taxon>
        <taxon>Rhabditida</taxon>
        <taxon>Rhabditina</taxon>
        <taxon>Rhabditomorpha</taxon>
        <taxon>Strongyloidea</taxon>
        <taxon>Ancylostomatidae</taxon>
        <taxon>Ancylostomatinae</taxon>
        <taxon>Ancylostoma</taxon>
    </lineage>
</organism>
<dbReference type="GO" id="GO:0046034">
    <property type="term" value="P:ATP metabolic process"/>
    <property type="evidence" value="ECO:0007669"/>
    <property type="project" value="InterPro"/>
</dbReference>
<keyword evidence="6 13" id="KW-1133">Transmembrane helix</keyword>
<name>A0A0D6LX54_9BILA</name>
<dbReference type="PROSITE" id="PS50089">
    <property type="entry name" value="ZF_RING_2"/>
    <property type="match status" value="1"/>
</dbReference>
<keyword evidence="4 11" id="KW-0479">Metal-binding</keyword>
<dbReference type="GO" id="GO:0032580">
    <property type="term" value="C:Golgi cisterna membrane"/>
    <property type="evidence" value="ECO:0007669"/>
    <property type="project" value="TreeGrafter"/>
</dbReference>
<evidence type="ECO:0000313" key="16">
    <source>
        <dbReference type="Proteomes" id="UP000054495"/>
    </source>
</evidence>
<dbReference type="GO" id="GO:1902600">
    <property type="term" value="P:proton transmembrane transport"/>
    <property type="evidence" value="ECO:0007669"/>
    <property type="project" value="InterPro"/>
</dbReference>
<dbReference type="Pfam" id="PF02874">
    <property type="entry name" value="ATP-synt_ab_N"/>
    <property type="match status" value="1"/>
</dbReference>
<comment type="catalytic activity">
    <reaction evidence="8">
        <text>iodide(out) = iodide(in)</text>
        <dbReference type="Rhea" id="RHEA:66324"/>
        <dbReference type="ChEBI" id="CHEBI:16382"/>
    </reaction>
</comment>
<reference evidence="15 16" key="1">
    <citation type="submission" date="2013-05" db="EMBL/GenBank/DDBJ databases">
        <title>Draft genome of the parasitic nematode Anyclostoma ceylanicum.</title>
        <authorList>
            <person name="Mitreva M."/>
        </authorList>
    </citation>
    <scope>NUCLEOTIDE SEQUENCE [LARGE SCALE GENOMIC DNA]</scope>
</reference>
<dbReference type="GO" id="GO:0051452">
    <property type="term" value="P:intracellular pH reduction"/>
    <property type="evidence" value="ECO:0007669"/>
    <property type="project" value="TreeGrafter"/>
</dbReference>
<dbReference type="GO" id="GO:0008270">
    <property type="term" value="F:zinc ion binding"/>
    <property type="evidence" value="ECO:0007669"/>
    <property type="project" value="UniProtKB-KW"/>
</dbReference>
<accession>A0A0D6LX54</accession>
<gene>
    <name evidence="15" type="ORF">ANCCEY_05121</name>
</gene>
<dbReference type="InterPro" id="IPR013083">
    <property type="entry name" value="Znf_RING/FYVE/PHD"/>
</dbReference>
<feature type="transmembrane region" description="Helical" evidence="13">
    <location>
        <begin position="525"/>
        <end position="546"/>
    </location>
</feature>
<dbReference type="InterPro" id="IPR001841">
    <property type="entry name" value="Znf_RING"/>
</dbReference>
<keyword evidence="4 11" id="KW-0863">Zinc-finger</keyword>
<dbReference type="SMART" id="SM00184">
    <property type="entry name" value="RING"/>
    <property type="match status" value="1"/>
</dbReference>
<comment type="subcellular location">
    <subcellularLocation>
        <location evidence="1">Membrane</location>
        <topology evidence="1">Multi-pass membrane protein</topology>
    </subcellularLocation>
</comment>
<evidence type="ECO:0000256" key="7">
    <source>
        <dbReference type="ARBA" id="ARBA00023136"/>
    </source>
</evidence>
<evidence type="ECO:0000256" key="13">
    <source>
        <dbReference type="SAM" id="Phobius"/>
    </source>
</evidence>
<feature type="domain" description="RING-type" evidence="14">
    <location>
        <begin position="286"/>
        <end position="325"/>
    </location>
</feature>
<dbReference type="Pfam" id="PF13920">
    <property type="entry name" value="zf-C3HC4_3"/>
    <property type="match status" value="1"/>
</dbReference>
<dbReference type="Gene3D" id="3.30.40.10">
    <property type="entry name" value="Zinc/RING finger domain, C3HC4 (zinc finger)"/>
    <property type="match status" value="1"/>
</dbReference>
<dbReference type="PANTHER" id="PTHR15948">
    <property type="entry name" value="G-PROTEIN COUPLED RECEPTOR 89-RELATED"/>
    <property type="match status" value="1"/>
</dbReference>
<feature type="compositionally biased region" description="Polar residues" evidence="12">
    <location>
        <begin position="431"/>
        <end position="444"/>
    </location>
</feature>
<evidence type="ECO:0000256" key="10">
    <source>
        <dbReference type="ARBA" id="ARBA00044702"/>
    </source>
</evidence>
<evidence type="ECO:0000256" key="12">
    <source>
        <dbReference type="SAM" id="MobiDB-lite"/>
    </source>
</evidence>
<keyword evidence="16" id="KW-1185">Reference proteome</keyword>
<evidence type="ECO:0000256" key="1">
    <source>
        <dbReference type="ARBA" id="ARBA00004141"/>
    </source>
</evidence>
<evidence type="ECO:0000256" key="2">
    <source>
        <dbReference type="ARBA" id="ARBA00009478"/>
    </source>
</evidence>
<evidence type="ECO:0000313" key="15">
    <source>
        <dbReference type="EMBL" id="EPB75763.1"/>
    </source>
</evidence>
<keyword evidence="3 13" id="KW-0812">Transmembrane</keyword>
<dbReference type="PANTHER" id="PTHR15948:SF0">
    <property type="entry name" value="GOLGI PH REGULATOR A-RELATED"/>
    <property type="match status" value="1"/>
</dbReference>
<feature type="transmembrane region" description="Helical" evidence="13">
    <location>
        <begin position="673"/>
        <end position="695"/>
    </location>
</feature>
<dbReference type="InterPro" id="IPR004100">
    <property type="entry name" value="ATPase_F1/V1/A1_a/bsu_N"/>
</dbReference>
<dbReference type="GO" id="GO:0008308">
    <property type="term" value="F:voltage-gated monoatomic anion channel activity"/>
    <property type="evidence" value="ECO:0007669"/>
    <property type="project" value="TreeGrafter"/>
</dbReference>
<comment type="catalytic activity">
    <reaction evidence="10">
        <text>fluoride(in) = fluoride(out)</text>
        <dbReference type="Rhea" id="RHEA:76159"/>
        <dbReference type="ChEBI" id="CHEBI:17051"/>
    </reaction>
</comment>
<feature type="region of interest" description="Disordered" evidence="12">
    <location>
        <begin position="424"/>
        <end position="449"/>
    </location>
</feature>